<comment type="caution">
    <text evidence="3">The sequence shown here is derived from an EMBL/GenBank/DDBJ whole genome shotgun (WGS) entry which is preliminary data.</text>
</comment>
<protein>
    <submittedName>
        <fullName evidence="3">Peptidase M23-like protein</fullName>
    </submittedName>
</protein>
<dbReference type="AlphaFoldDB" id="A0A4R7J137"/>
<name>A0A4R7J137_9ACTN</name>
<feature type="compositionally biased region" description="Low complexity" evidence="1">
    <location>
        <begin position="37"/>
        <end position="48"/>
    </location>
</feature>
<sequence length="177" mass="18134">MPRQQRNPDSTDHCSPGHPDGHHTASNFTDPETSYSADGAADYGVAAGTPIKPRLNGPSNLELKVSKVAPSCSGGGGGTGVQVEVSEGSEVIGFVSYLHLSDVDVEVGDVVDSDTVLGEIGTGYTQDENCWTGPHLHLEGFNRADYSCWATPSSVSAGSTLGRIGGSDVGQAGTACP</sequence>
<dbReference type="Gene3D" id="2.70.70.10">
    <property type="entry name" value="Glucose Permease (Domain IIA)"/>
    <property type="match status" value="1"/>
</dbReference>
<evidence type="ECO:0000256" key="1">
    <source>
        <dbReference type="SAM" id="MobiDB-lite"/>
    </source>
</evidence>
<feature type="region of interest" description="Disordered" evidence="1">
    <location>
        <begin position="1"/>
        <end position="58"/>
    </location>
</feature>
<feature type="compositionally biased region" description="Polar residues" evidence="1">
    <location>
        <begin position="24"/>
        <end position="36"/>
    </location>
</feature>
<dbReference type="OrthoDB" id="5185113at2"/>
<accession>A0A4R7J137</accession>
<evidence type="ECO:0000259" key="2">
    <source>
        <dbReference type="Pfam" id="PF01551"/>
    </source>
</evidence>
<gene>
    <name evidence="3" type="ORF">CLV29_2247</name>
</gene>
<organism evidence="3 4">
    <name type="scientific">Naumannella halotolerans</name>
    <dbReference type="NCBI Taxonomy" id="993414"/>
    <lineage>
        <taxon>Bacteria</taxon>
        <taxon>Bacillati</taxon>
        <taxon>Actinomycetota</taxon>
        <taxon>Actinomycetes</taxon>
        <taxon>Propionibacteriales</taxon>
        <taxon>Propionibacteriaceae</taxon>
        <taxon>Naumannella</taxon>
    </lineage>
</organism>
<proteinExistence type="predicted"/>
<evidence type="ECO:0000313" key="3">
    <source>
        <dbReference type="EMBL" id="TDT30841.1"/>
    </source>
</evidence>
<dbReference type="SUPFAM" id="SSF51261">
    <property type="entry name" value="Duplicated hybrid motif"/>
    <property type="match status" value="1"/>
</dbReference>
<dbReference type="InterPro" id="IPR016047">
    <property type="entry name" value="M23ase_b-sheet_dom"/>
</dbReference>
<dbReference type="EMBL" id="SOAW01000002">
    <property type="protein sequence ID" value="TDT30841.1"/>
    <property type="molecule type" value="Genomic_DNA"/>
</dbReference>
<dbReference type="Proteomes" id="UP000295371">
    <property type="component" value="Unassembled WGS sequence"/>
</dbReference>
<keyword evidence="4" id="KW-1185">Reference proteome</keyword>
<evidence type="ECO:0000313" key="4">
    <source>
        <dbReference type="Proteomes" id="UP000295371"/>
    </source>
</evidence>
<dbReference type="Pfam" id="PF01551">
    <property type="entry name" value="Peptidase_M23"/>
    <property type="match status" value="1"/>
</dbReference>
<dbReference type="InterPro" id="IPR011055">
    <property type="entry name" value="Dup_hybrid_motif"/>
</dbReference>
<reference evidence="3 4" key="1">
    <citation type="submission" date="2019-03" db="EMBL/GenBank/DDBJ databases">
        <title>Genomic Encyclopedia of Archaeal and Bacterial Type Strains, Phase II (KMG-II): from individual species to whole genera.</title>
        <authorList>
            <person name="Goeker M."/>
        </authorList>
    </citation>
    <scope>NUCLEOTIDE SEQUENCE [LARGE SCALE GENOMIC DNA]</scope>
    <source>
        <strain evidence="3 4">DSM 24323</strain>
    </source>
</reference>
<feature type="domain" description="M23ase beta-sheet core" evidence="2">
    <location>
        <begin position="76"/>
        <end position="139"/>
    </location>
</feature>